<dbReference type="PROSITE" id="PS51192">
    <property type="entry name" value="HELICASE_ATP_BIND_1"/>
    <property type="match status" value="1"/>
</dbReference>
<dbReference type="EMBL" id="AVOT02029545">
    <property type="protein sequence ID" value="MBW0522434.1"/>
    <property type="molecule type" value="Genomic_DNA"/>
</dbReference>
<evidence type="ECO:0000256" key="2">
    <source>
        <dbReference type="ARBA" id="ARBA00022801"/>
    </source>
</evidence>
<accession>A0A9Q3EJK4</accession>
<keyword evidence="2" id="KW-0378">Hydrolase</keyword>
<dbReference type="SUPFAM" id="SSF52540">
    <property type="entry name" value="P-loop containing nucleoside triphosphate hydrolases"/>
    <property type="match status" value="1"/>
</dbReference>
<dbReference type="Pfam" id="PF00176">
    <property type="entry name" value="SNF2-rel_dom"/>
    <property type="match status" value="1"/>
</dbReference>
<evidence type="ECO:0000256" key="3">
    <source>
        <dbReference type="ARBA" id="ARBA00022840"/>
    </source>
</evidence>
<feature type="domain" description="Helicase ATP-binding" evidence="4">
    <location>
        <begin position="1"/>
        <end position="122"/>
    </location>
</feature>
<dbReference type="InterPro" id="IPR038718">
    <property type="entry name" value="SNF2-like_sf"/>
</dbReference>
<dbReference type="AlphaFoldDB" id="A0A9Q3EJK4"/>
<keyword evidence="6" id="KW-1185">Reference proteome</keyword>
<dbReference type="PANTHER" id="PTHR45626:SF22">
    <property type="entry name" value="DNA REPAIR PROTEIN RAD5"/>
    <property type="match status" value="1"/>
</dbReference>
<name>A0A9Q3EJK4_9BASI</name>
<evidence type="ECO:0000259" key="4">
    <source>
        <dbReference type="PROSITE" id="PS51192"/>
    </source>
</evidence>
<dbReference type="InterPro" id="IPR050628">
    <property type="entry name" value="SNF2_RAD54_helicase_TF"/>
</dbReference>
<proteinExistence type="predicted"/>
<sequence length="122" mass="13452">MGDMGLGKTIQAIALIGTSKELLITNPHCSTPTIIICLPCLITNWQSEISKNAQAGALQAKIYHGATFHSLSKAKILKCDIIITSYNTITQGFKQTHTSTSFTFKINWYHIILDEAQRVSDL</sequence>
<comment type="caution">
    <text evidence="5">The sequence shown here is derived from an EMBL/GenBank/DDBJ whole genome shotgun (WGS) entry which is preliminary data.</text>
</comment>
<evidence type="ECO:0000313" key="5">
    <source>
        <dbReference type="EMBL" id="MBW0522434.1"/>
    </source>
</evidence>
<organism evidence="5 6">
    <name type="scientific">Austropuccinia psidii MF-1</name>
    <dbReference type="NCBI Taxonomy" id="1389203"/>
    <lineage>
        <taxon>Eukaryota</taxon>
        <taxon>Fungi</taxon>
        <taxon>Dikarya</taxon>
        <taxon>Basidiomycota</taxon>
        <taxon>Pucciniomycotina</taxon>
        <taxon>Pucciniomycetes</taxon>
        <taxon>Pucciniales</taxon>
        <taxon>Sphaerophragmiaceae</taxon>
        <taxon>Austropuccinia</taxon>
    </lineage>
</organism>
<dbReference type="GO" id="GO:0008094">
    <property type="term" value="F:ATP-dependent activity, acting on DNA"/>
    <property type="evidence" value="ECO:0007669"/>
    <property type="project" value="TreeGrafter"/>
</dbReference>
<dbReference type="InterPro" id="IPR014001">
    <property type="entry name" value="Helicase_ATP-bd"/>
</dbReference>
<dbReference type="GO" id="GO:0005524">
    <property type="term" value="F:ATP binding"/>
    <property type="evidence" value="ECO:0007669"/>
    <property type="project" value="UniProtKB-KW"/>
</dbReference>
<dbReference type="InterPro" id="IPR000330">
    <property type="entry name" value="SNF2_N"/>
</dbReference>
<dbReference type="GO" id="GO:0006281">
    <property type="term" value="P:DNA repair"/>
    <property type="evidence" value="ECO:0007669"/>
    <property type="project" value="TreeGrafter"/>
</dbReference>
<dbReference type="Proteomes" id="UP000765509">
    <property type="component" value="Unassembled WGS sequence"/>
</dbReference>
<evidence type="ECO:0000313" key="6">
    <source>
        <dbReference type="Proteomes" id="UP000765509"/>
    </source>
</evidence>
<keyword evidence="1" id="KW-0547">Nucleotide-binding</keyword>
<keyword evidence="3" id="KW-0067">ATP-binding</keyword>
<dbReference type="GO" id="GO:0005634">
    <property type="term" value="C:nucleus"/>
    <property type="evidence" value="ECO:0007669"/>
    <property type="project" value="TreeGrafter"/>
</dbReference>
<gene>
    <name evidence="5" type="ORF">O181_062149</name>
</gene>
<dbReference type="OrthoDB" id="5857104at2759"/>
<dbReference type="InterPro" id="IPR027417">
    <property type="entry name" value="P-loop_NTPase"/>
</dbReference>
<reference evidence="5" key="1">
    <citation type="submission" date="2021-03" db="EMBL/GenBank/DDBJ databases">
        <title>Draft genome sequence of rust myrtle Austropuccinia psidii MF-1, a brazilian biotype.</title>
        <authorList>
            <person name="Quecine M.C."/>
            <person name="Pachon D.M.R."/>
            <person name="Bonatelli M.L."/>
            <person name="Correr F.H."/>
            <person name="Franceschini L.M."/>
            <person name="Leite T.F."/>
            <person name="Margarido G.R.A."/>
            <person name="Almeida C.A."/>
            <person name="Ferrarezi J.A."/>
            <person name="Labate C.A."/>
        </authorList>
    </citation>
    <scope>NUCLEOTIDE SEQUENCE</scope>
    <source>
        <strain evidence="5">MF-1</strain>
    </source>
</reference>
<evidence type="ECO:0000256" key="1">
    <source>
        <dbReference type="ARBA" id="ARBA00022741"/>
    </source>
</evidence>
<dbReference type="GO" id="GO:0016787">
    <property type="term" value="F:hydrolase activity"/>
    <property type="evidence" value="ECO:0007669"/>
    <property type="project" value="UniProtKB-KW"/>
</dbReference>
<dbReference type="PANTHER" id="PTHR45626">
    <property type="entry name" value="TRANSCRIPTION TERMINATION FACTOR 2-RELATED"/>
    <property type="match status" value="1"/>
</dbReference>
<dbReference type="Gene3D" id="3.40.50.10810">
    <property type="entry name" value="Tandem AAA-ATPase domain"/>
    <property type="match status" value="1"/>
</dbReference>
<protein>
    <recommendedName>
        <fullName evidence="4">Helicase ATP-binding domain-containing protein</fullName>
    </recommendedName>
</protein>